<proteinExistence type="predicted"/>
<feature type="transmembrane region" description="Helical" evidence="5">
    <location>
        <begin position="112"/>
        <end position="132"/>
    </location>
</feature>
<evidence type="ECO:0000256" key="5">
    <source>
        <dbReference type="SAM" id="Phobius"/>
    </source>
</evidence>
<evidence type="ECO:0000313" key="6">
    <source>
        <dbReference type="EMBL" id="KAK4198793.1"/>
    </source>
</evidence>
<keyword evidence="7" id="KW-1185">Reference proteome</keyword>
<feature type="transmembrane region" description="Helical" evidence="5">
    <location>
        <begin position="45"/>
        <end position="65"/>
    </location>
</feature>
<dbReference type="GO" id="GO:0005886">
    <property type="term" value="C:plasma membrane"/>
    <property type="evidence" value="ECO:0007669"/>
    <property type="project" value="TreeGrafter"/>
</dbReference>
<reference evidence="6" key="1">
    <citation type="journal article" date="2023" name="Mol. Phylogenet. Evol.">
        <title>Genome-scale phylogeny and comparative genomics of the fungal order Sordariales.</title>
        <authorList>
            <person name="Hensen N."/>
            <person name="Bonometti L."/>
            <person name="Westerberg I."/>
            <person name="Brannstrom I.O."/>
            <person name="Guillou S."/>
            <person name="Cros-Aarteil S."/>
            <person name="Calhoun S."/>
            <person name="Haridas S."/>
            <person name="Kuo A."/>
            <person name="Mondo S."/>
            <person name="Pangilinan J."/>
            <person name="Riley R."/>
            <person name="LaButti K."/>
            <person name="Andreopoulos B."/>
            <person name="Lipzen A."/>
            <person name="Chen C."/>
            <person name="Yan M."/>
            <person name="Daum C."/>
            <person name="Ng V."/>
            <person name="Clum A."/>
            <person name="Steindorff A."/>
            <person name="Ohm R.A."/>
            <person name="Martin F."/>
            <person name="Silar P."/>
            <person name="Natvig D.O."/>
            <person name="Lalanne C."/>
            <person name="Gautier V."/>
            <person name="Ament-Velasquez S.L."/>
            <person name="Kruys A."/>
            <person name="Hutchinson M.I."/>
            <person name="Powell A.J."/>
            <person name="Barry K."/>
            <person name="Miller A.N."/>
            <person name="Grigoriev I.V."/>
            <person name="Debuchy R."/>
            <person name="Gladieux P."/>
            <person name="Hiltunen Thoren M."/>
            <person name="Johannesson H."/>
        </authorList>
    </citation>
    <scope>NUCLEOTIDE SEQUENCE</scope>
    <source>
        <strain evidence="6">CBS 315.58</strain>
    </source>
</reference>
<dbReference type="InterPro" id="IPR036259">
    <property type="entry name" value="MFS_trans_sf"/>
</dbReference>
<evidence type="ECO:0000256" key="2">
    <source>
        <dbReference type="ARBA" id="ARBA00022692"/>
    </source>
</evidence>
<keyword evidence="4 5" id="KW-0472">Membrane</keyword>
<dbReference type="Gene3D" id="1.20.1250.20">
    <property type="entry name" value="MFS general substrate transporter like domains"/>
    <property type="match status" value="1"/>
</dbReference>
<evidence type="ECO:0000256" key="1">
    <source>
        <dbReference type="ARBA" id="ARBA00004141"/>
    </source>
</evidence>
<dbReference type="SUPFAM" id="SSF103473">
    <property type="entry name" value="MFS general substrate transporter"/>
    <property type="match status" value="1"/>
</dbReference>
<comment type="caution">
    <text evidence="6">The sequence shown here is derived from an EMBL/GenBank/DDBJ whole genome shotgun (WGS) entry which is preliminary data.</text>
</comment>
<name>A0AAN6XES1_9PEZI</name>
<gene>
    <name evidence="6" type="ORF">QBC40DRAFT_255779</name>
</gene>
<evidence type="ECO:0000256" key="4">
    <source>
        <dbReference type="ARBA" id="ARBA00023136"/>
    </source>
</evidence>
<protein>
    <submittedName>
        <fullName evidence="6">Uncharacterized protein</fullName>
    </submittedName>
</protein>
<dbReference type="PANTHER" id="PTHR23502:SF13">
    <property type="entry name" value="MULTIDRUG TRANSPORTER, PUTATIVE (AFU_ORTHOLOGUE AFUA_2G12550)-RELATED"/>
    <property type="match status" value="1"/>
</dbReference>
<reference evidence="6" key="2">
    <citation type="submission" date="2023-05" db="EMBL/GenBank/DDBJ databases">
        <authorList>
            <consortium name="Lawrence Berkeley National Laboratory"/>
            <person name="Steindorff A."/>
            <person name="Hensen N."/>
            <person name="Bonometti L."/>
            <person name="Westerberg I."/>
            <person name="Brannstrom I.O."/>
            <person name="Guillou S."/>
            <person name="Cros-Aarteil S."/>
            <person name="Calhoun S."/>
            <person name="Haridas S."/>
            <person name="Kuo A."/>
            <person name="Mondo S."/>
            <person name="Pangilinan J."/>
            <person name="Riley R."/>
            <person name="Labutti K."/>
            <person name="Andreopoulos B."/>
            <person name="Lipzen A."/>
            <person name="Chen C."/>
            <person name="Yanf M."/>
            <person name="Daum C."/>
            <person name="Ng V."/>
            <person name="Clum A."/>
            <person name="Ohm R."/>
            <person name="Martin F."/>
            <person name="Silar P."/>
            <person name="Natvig D."/>
            <person name="Lalanne C."/>
            <person name="Gautier V."/>
            <person name="Ament-Velasquez S.L."/>
            <person name="Kruys A."/>
            <person name="Hutchinson M.I."/>
            <person name="Powell A.J."/>
            <person name="Barry K."/>
            <person name="Miller A.N."/>
            <person name="Grigoriev I.V."/>
            <person name="Debuchy R."/>
            <person name="Gladieux P."/>
            <person name="Thoren M.H."/>
            <person name="Johannesson H."/>
        </authorList>
    </citation>
    <scope>NUCLEOTIDE SEQUENCE</scope>
    <source>
        <strain evidence="6">CBS 315.58</strain>
    </source>
</reference>
<evidence type="ECO:0000256" key="3">
    <source>
        <dbReference type="ARBA" id="ARBA00022989"/>
    </source>
</evidence>
<dbReference type="Proteomes" id="UP001303160">
    <property type="component" value="Unassembled WGS sequence"/>
</dbReference>
<sequence length="245" mass="27249">MFLTEPIVLTLSFLSGFSDALIFMQIQSFVLVYRQWGFSTVDGLAFIPIGIGYLIAWVSFIPAIRRNRRERALKLGDEHAQYESRLWWLLYTALCLPIGLIIFAWTSGGPPVHWIGTMVGSAIIGIANYSIYMAIIDYMICAYGPYSASATGGNGWSRDFLAGVLTVPATPFYTNIGGARHLEIASTILFCISLLLVCAVYAIYYYGPELWKRSPFAENLASKVTSEDHGTPHRRISRLPSNEIG</sequence>
<keyword evidence="3 5" id="KW-1133">Transmembrane helix</keyword>
<organism evidence="6 7">
    <name type="scientific">Triangularia verruculosa</name>
    <dbReference type="NCBI Taxonomy" id="2587418"/>
    <lineage>
        <taxon>Eukaryota</taxon>
        <taxon>Fungi</taxon>
        <taxon>Dikarya</taxon>
        <taxon>Ascomycota</taxon>
        <taxon>Pezizomycotina</taxon>
        <taxon>Sordariomycetes</taxon>
        <taxon>Sordariomycetidae</taxon>
        <taxon>Sordariales</taxon>
        <taxon>Podosporaceae</taxon>
        <taxon>Triangularia</taxon>
    </lineage>
</organism>
<comment type="subcellular location">
    <subcellularLocation>
        <location evidence="1">Membrane</location>
        <topology evidence="1">Multi-pass membrane protein</topology>
    </subcellularLocation>
</comment>
<feature type="transmembrane region" description="Helical" evidence="5">
    <location>
        <begin position="7"/>
        <end position="33"/>
    </location>
</feature>
<evidence type="ECO:0000313" key="7">
    <source>
        <dbReference type="Proteomes" id="UP001303160"/>
    </source>
</evidence>
<feature type="transmembrane region" description="Helical" evidence="5">
    <location>
        <begin position="184"/>
        <end position="206"/>
    </location>
</feature>
<dbReference type="PANTHER" id="PTHR23502">
    <property type="entry name" value="MAJOR FACILITATOR SUPERFAMILY"/>
    <property type="match status" value="1"/>
</dbReference>
<dbReference type="AlphaFoldDB" id="A0AAN6XES1"/>
<dbReference type="EMBL" id="MU863941">
    <property type="protein sequence ID" value="KAK4198793.1"/>
    <property type="molecule type" value="Genomic_DNA"/>
</dbReference>
<feature type="transmembrane region" description="Helical" evidence="5">
    <location>
        <begin position="86"/>
        <end position="106"/>
    </location>
</feature>
<accession>A0AAN6XES1</accession>
<keyword evidence="2 5" id="KW-0812">Transmembrane</keyword>
<dbReference type="GO" id="GO:0022857">
    <property type="term" value="F:transmembrane transporter activity"/>
    <property type="evidence" value="ECO:0007669"/>
    <property type="project" value="TreeGrafter"/>
</dbReference>